<dbReference type="SMART" id="SM00872">
    <property type="entry name" value="Alpha-mann_mid"/>
    <property type="match status" value="1"/>
</dbReference>
<dbReference type="InterPro" id="IPR011013">
    <property type="entry name" value="Gal_mutarotase_sf_dom"/>
</dbReference>
<reference evidence="7 8" key="1">
    <citation type="submission" date="2020-07" db="EMBL/GenBank/DDBJ databases">
        <title>Description of Kordia aestuariivivens sp. nov., isolated from a tidal flat.</title>
        <authorList>
            <person name="Park S."/>
            <person name="Yoon J.-H."/>
        </authorList>
    </citation>
    <scope>NUCLEOTIDE SEQUENCE [LARGE SCALE GENOMIC DNA]</scope>
    <source>
        <strain evidence="7 8">YSTF-M3</strain>
    </source>
</reference>
<comment type="similarity">
    <text evidence="1">Belongs to the glycosyl hydrolase 38 family.</text>
</comment>
<comment type="caution">
    <text evidence="7">The sequence shown here is derived from an EMBL/GenBank/DDBJ whole genome shotgun (WGS) entry which is preliminary data.</text>
</comment>
<evidence type="ECO:0000256" key="2">
    <source>
        <dbReference type="ARBA" id="ARBA00022723"/>
    </source>
</evidence>
<dbReference type="SUPFAM" id="SSF88688">
    <property type="entry name" value="Families 57/38 glycoside transferase middle domain"/>
    <property type="match status" value="1"/>
</dbReference>
<evidence type="ECO:0000313" key="7">
    <source>
        <dbReference type="EMBL" id="MBC8755465.1"/>
    </source>
</evidence>
<dbReference type="InterPro" id="IPR037094">
    <property type="entry name" value="Glyco_hydro_38_cen_sf"/>
</dbReference>
<dbReference type="InterPro" id="IPR028995">
    <property type="entry name" value="Glyco_hydro_57/38_cen_sf"/>
</dbReference>
<dbReference type="Pfam" id="PF07748">
    <property type="entry name" value="Glyco_hydro_38C"/>
    <property type="match status" value="1"/>
</dbReference>
<feature type="chain" id="PRO_5045874525" description="Glycoside hydrolase family 38 central domain-containing protein" evidence="5">
    <location>
        <begin position="21"/>
        <end position="921"/>
    </location>
</feature>
<dbReference type="SUPFAM" id="SSF74650">
    <property type="entry name" value="Galactose mutarotase-like"/>
    <property type="match status" value="1"/>
</dbReference>
<keyword evidence="3" id="KW-0378">Hydrolase</keyword>
<evidence type="ECO:0000256" key="5">
    <source>
        <dbReference type="SAM" id="SignalP"/>
    </source>
</evidence>
<proteinExistence type="inferred from homology"/>
<dbReference type="Gene3D" id="2.70.98.30">
    <property type="entry name" value="Golgi alpha-mannosidase II, domain 4"/>
    <property type="match status" value="1"/>
</dbReference>
<dbReference type="InterPro" id="IPR027291">
    <property type="entry name" value="Glyco_hydro_38_N_sf"/>
</dbReference>
<evidence type="ECO:0000256" key="3">
    <source>
        <dbReference type="ARBA" id="ARBA00022801"/>
    </source>
</evidence>
<keyword evidence="2" id="KW-0479">Metal-binding</keyword>
<dbReference type="InterPro" id="IPR011682">
    <property type="entry name" value="Glyco_hydro_38_C"/>
</dbReference>
<dbReference type="Gene3D" id="1.20.1270.50">
    <property type="entry name" value="Glycoside hydrolase family 38, central domain"/>
    <property type="match status" value="1"/>
</dbReference>
<dbReference type="PROSITE" id="PS51257">
    <property type="entry name" value="PROKAR_LIPOPROTEIN"/>
    <property type="match status" value="1"/>
</dbReference>
<accession>A0ABR7QAA1</accession>
<dbReference type="Pfam" id="PF01074">
    <property type="entry name" value="Glyco_hydro_38N"/>
    <property type="match status" value="1"/>
</dbReference>
<organism evidence="7 8">
    <name type="scientific">Kordia aestuariivivens</name>
    <dbReference type="NCBI Taxonomy" id="2759037"/>
    <lineage>
        <taxon>Bacteria</taxon>
        <taxon>Pseudomonadati</taxon>
        <taxon>Bacteroidota</taxon>
        <taxon>Flavobacteriia</taxon>
        <taxon>Flavobacteriales</taxon>
        <taxon>Flavobacteriaceae</taxon>
        <taxon>Kordia</taxon>
    </lineage>
</organism>
<dbReference type="InterPro" id="IPR000602">
    <property type="entry name" value="Glyco_hydro_38_N"/>
</dbReference>
<name>A0ABR7QAA1_9FLAO</name>
<protein>
    <recommendedName>
        <fullName evidence="6">Glycoside hydrolase family 38 central domain-containing protein</fullName>
    </recommendedName>
</protein>
<evidence type="ECO:0000259" key="6">
    <source>
        <dbReference type="SMART" id="SM00872"/>
    </source>
</evidence>
<dbReference type="EMBL" id="JACGWS010000007">
    <property type="protein sequence ID" value="MBC8755465.1"/>
    <property type="molecule type" value="Genomic_DNA"/>
</dbReference>
<dbReference type="Pfam" id="PF09261">
    <property type="entry name" value="Alpha-mann_mid"/>
    <property type="match status" value="1"/>
</dbReference>
<sequence length="921" mass="100744">MKTLKAFVFLLLTFSFLLMACNPKESDVVETTEQTIRQSLNIPNSAKQVLILSHAAHMDWDWLNMFPYNVDESGQAYNPYYFGGNTQPADSILSKATENLQNSAYYYSVCEMGFLRAFAKNKPSLFSQMKASGRMRVVGGGITSPDNLLPNGETFFRNYLVANTWLDEAQVPWSTQVWIPDDFGHDPQLPVMLNAMDAMGVGFARIPGACDGNPQDGFNTTAKNLLDTNNGDVDFIWQGADGSEVIAHWLEDHYDQGNNIDVTASDYATPQAIINCGNKVNSSTNIGHITSYIGANQPVSPTPYIYVHVSSDFLLPHQNLVQDAIDWNKSAEGYAKTGVYVVVATFDEYIRLVDNHKNKLKTRTYNAASAATDFAPNPYWMGYYASRPELKILHNKATKSLLSAESFQVLENTLLGTNATEKKTQSAAIYNAWNTLAASTHHDYITGTAVDGVYMNEQLPMLDQTLTQGTSLTQNFMQNITNNIKQIPGAIAVFNQLGMSNKGIVAYDSGGKTSYLNVEAPSLGYQLNDIAAASKGDGSLKSAINPNGDYYFQNSFLTATFDQKTGEISSVIDKATGNNILSANANEIVFYKDSGDIYRFGYETGCGFTEDTNVSYTIQSITADTTNALNKSITIKKQYTVDKITFPYTITYSLRQGEPFLRISTTGTAPNSQVYPQPSYTVMVKFPLASKVNAMDVGTPYHWNTVYPMEYGSNTDFNATMWATHDFVVPKDSNGATLGAIYHSATPAWTSDSNMLYGVILRNTPGGNCSHGYGANGSDRDEHTQEYALRIPSGLASAKTGNPLKEARQYNTPMVAIAATGNGNLPSQYSLASTTGNTNTLITAAKWSSVNTDDLILRTYQASNTTTTETINLAKSPSGCEIVTALEKSFVNSIPNSNCNTSISTVKVTMEKAVTTLKVNY</sequence>
<keyword evidence="4" id="KW-0326">Glycosidase</keyword>
<dbReference type="Proteomes" id="UP000619238">
    <property type="component" value="Unassembled WGS sequence"/>
</dbReference>
<evidence type="ECO:0000313" key="8">
    <source>
        <dbReference type="Proteomes" id="UP000619238"/>
    </source>
</evidence>
<dbReference type="InterPro" id="IPR015341">
    <property type="entry name" value="Glyco_hydro_38_cen"/>
</dbReference>
<gene>
    <name evidence="7" type="ORF">H2O64_12380</name>
</gene>
<dbReference type="Gene3D" id="3.20.110.10">
    <property type="entry name" value="Glycoside hydrolase 38, N terminal domain"/>
    <property type="match status" value="1"/>
</dbReference>
<feature type="domain" description="Glycoside hydrolase family 38 central" evidence="6">
    <location>
        <begin position="378"/>
        <end position="461"/>
    </location>
</feature>
<evidence type="ECO:0000256" key="1">
    <source>
        <dbReference type="ARBA" id="ARBA00009792"/>
    </source>
</evidence>
<dbReference type="PANTHER" id="PTHR46017:SF1">
    <property type="entry name" value="ALPHA-MANNOSIDASE 2C1"/>
    <property type="match status" value="1"/>
</dbReference>
<dbReference type="PANTHER" id="PTHR46017">
    <property type="entry name" value="ALPHA-MANNOSIDASE 2C1"/>
    <property type="match status" value="1"/>
</dbReference>
<evidence type="ECO:0000256" key="4">
    <source>
        <dbReference type="ARBA" id="ARBA00023295"/>
    </source>
</evidence>
<dbReference type="RefSeq" id="WP_187562518.1">
    <property type="nucleotide sequence ID" value="NZ_JACGWS010000007.1"/>
</dbReference>
<keyword evidence="8" id="KW-1185">Reference proteome</keyword>
<dbReference type="SUPFAM" id="SSF88713">
    <property type="entry name" value="Glycoside hydrolase/deacetylase"/>
    <property type="match status" value="1"/>
</dbReference>
<keyword evidence="5" id="KW-0732">Signal</keyword>
<feature type="signal peptide" evidence="5">
    <location>
        <begin position="1"/>
        <end position="20"/>
    </location>
</feature>
<dbReference type="InterPro" id="IPR011330">
    <property type="entry name" value="Glyco_hydro/deAcase_b/a-brl"/>
</dbReference>